<dbReference type="PANTHER" id="PTHR10663:SF376">
    <property type="entry name" value="PH AND SEC7 DOMAIN-CONTAINING PROTEIN"/>
    <property type="match status" value="1"/>
</dbReference>
<organism evidence="3 4">
    <name type="scientific">Ranatra chinensis</name>
    <dbReference type="NCBI Taxonomy" id="642074"/>
    <lineage>
        <taxon>Eukaryota</taxon>
        <taxon>Metazoa</taxon>
        <taxon>Ecdysozoa</taxon>
        <taxon>Arthropoda</taxon>
        <taxon>Hexapoda</taxon>
        <taxon>Insecta</taxon>
        <taxon>Pterygota</taxon>
        <taxon>Neoptera</taxon>
        <taxon>Paraneoptera</taxon>
        <taxon>Hemiptera</taxon>
        <taxon>Heteroptera</taxon>
        <taxon>Panheteroptera</taxon>
        <taxon>Nepomorpha</taxon>
        <taxon>Nepidae</taxon>
        <taxon>Ranatrinae</taxon>
        <taxon>Ranatra</taxon>
    </lineage>
</organism>
<dbReference type="Proteomes" id="UP001558652">
    <property type="component" value="Unassembled WGS sequence"/>
</dbReference>
<evidence type="ECO:0000256" key="1">
    <source>
        <dbReference type="SAM" id="MobiDB-lite"/>
    </source>
</evidence>
<dbReference type="InterPro" id="IPR001849">
    <property type="entry name" value="PH_domain"/>
</dbReference>
<dbReference type="PANTHER" id="PTHR10663">
    <property type="entry name" value="GUANYL-NUCLEOTIDE EXCHANGE FACTOR"/>
    <property type="match status" value="1"/>
</dbReference>
<dbReference type="InterPro" id="IPR011993">
    <property type="entry name" value="PH-like_dom_sf"/>
</dbReference>
<dbReference type="AlphaFoldDB" id="A0ABD0YUR8"/>
<dbReference type="Gene3D" id="2.30.29.30">
    <property type="entry name" value="Pleckstrin-homology domain (PH domain)/Phosphotyrosine-binding domain (PTB)"/>
    <property type="match status" value="1"/>
</dbReference>
<evidence type="ECO:0000259" key="2">
    <source>
        <dbReference type="PROSITE" id="PS50003"/>
    </source>
</evidence>
<dbReference type="PROSITE" id="PS50003">
    <property type="entry name" value="PH_DOMAIN"/>
    <property type="match status" value="1"/>
</dbReference>
<dbReference type="SUPFAM" id="SSF50729">
    <property type="entry name" value="PH domain-like"/>
    <property type="match status" value="1"/>
</dbReference>
<reference evidence="3 4" key="1">
    <citation type="submission" date="2024-07" db="EMBL/GenBank/DDBJ databases">
        <title>Chromosome-level genome assembly of the water stick insect Ranatra chinensis (Heteroptera: Nepidae).</title>
        <authorList>
            <person name="Liu X."/>
        </authorList>
    </citation>
    <scope>NUCLEOTIDE SEQUENCE [LARGE SCALE GENOMIC DNA]</scope>
    <source>
        <strain evidence="3">Cailab_2021Rc</strain>
        <tissue evidence="3">Muscle</tissue>
    </source>
</reference>
<keyword evidence="4" id="KW-1185">Reference proteome</keyword>
<feature type="region of interest" description="Disordered" evidence="1">
    <location>
        <begin position="240"/>
        <end position="260"/>
    </location>
</feature>
<dbReference type="EMBL" id="JBFDAA010000002">
    <property type="protein sequence ID" value="KAL1139696.1"/>
    <property type="molecule type" value="Genomic_DNA"/>
</dbReference>
<proteinExistence type="predicted"/>
<name>A0ABD0YUR8_9HEMI</name>
<sequence>MVQAPKQFYQNKKQKTTEIAPLGKRGWKMYYCTLRDLVLYLHKDEHGFRKTQLSDNLHNAIRIHHSLATKATDYTKKLHVFRLETADQAVYLFQTRSLLSASQHFSHIPDMDSRGEVVFSEYRYDTVDDDEFDSKELQSWIDTINFVCASFSAQPLPGGREQLRDHETMVQKLESELDSHRKHPPERGAKQLTLYNFREKDTYLQYELKRYKTYAYLLRSRMSQLPDMIEGSLIESIGESAEEGGAGGGGGGEERRGSPAANRYSYRAAIYARETGPDIG</sequence>
<dbReference type="Pfam" id="PF15410">
    <property type="entry name" value="PH_9"/>
    <property type="match status" value="1"/>
</dbReference>
<protein>
    <recommendedName>
        <fullName evidence="2">PH domain-containing protein</fullName>
    </recommendedName>
</protein>
<dbReference type="InterPro" id="IPR041681">
    <property type="entry name" value="PH_9"/>
</dbReference>
<feature type="domain" description="PH" evidence="2">
    <location>
        <begin position="15"/>
        <end position="149"/>
    </location>
</feature>
<comment type="caution">
    <text evidence="3">The sequence shown here is derived from an EMBL/GenBank/DDBJ whole genome shotgun (WGS) entry which is preliminary data.</text>
</comment>
<accession>A0ABD0YUR8</accession>
<evidence type="ECO:0000313" key="3">
    <source>
        <dbReference type="EMBL" id="KAL1139696.1"/>
    </source>
</evidence>
<evidence type="ECO:0000313" key="4">
    <source>
        <dbReference type="Proteomes" id="UP001558652"/>
    </source>
</evidence>
<gene>
    <name evidence="3" type="ORF">AAG570_006674</name>
</gene>